<evidence type="ECO:0000313" key="8">
    <source>
        <dbReference type="Proteomes" id="UP000199320"/>
    </source>
</evidence>
<protein>
    <submittedName>
        <fullName evidence="6">Diaminobutyrate aminotransferase apoenzyme</fullName>
    </submittedName>
</protein>
<keyword evidence="4 5" id="KW-0663">Pyridoxal phosphate</keyword>
<comment type="similarity">
    <text evidence="5">Belongs to the class-III pyridoxal-phosphate-dependent aminotransferase family.</text>
</comment>
<dbReference type="FunFam" id="3.40.640.10:FF:000004">
    <property type="entry name" value="Acetylornithine aminotransferase"/>
    <property type="match status" value="1"/>
</dbReference>
<evidence type="ECO:0000256" key="4">
    <source>
        <dbReference type="ARBA" id="ARBA00022898"/>
    </source>
</evidence>
<dbReference type="Gene3D" id="3.40.640.10">
    <property type="entry name" value="Type I PLP-dependent aspartate aminotransferase-like (Major domain)"/>
    <property type="match status" value="1"/>
</dbReference>
<dbReference type="Gene3D" id="3.90.1150.10">
    <property type="entry name" value="Aspartate Aminotransferase, domain 1"/>
    <property type="match status" value="1"/>
</dbReference>
<dbReference type="STRING" id="392421.SAMN04488694_102201"/>
<dbReference type="GO" id="GO:0042802">
    <property type="term" value="F:identical protein binding"/>
    <property type="evidence" value="ECO:0007669"/>
    <property type="project" value="TreeGrafter"/>
</dbReference>
<dbReference type="InterPro" id="IPR049704">
    <property type="entry name" value="Aminotrans_3_PPA_site"/>
</dbReference>
<dbReference type="CDD" id="cd00610">
    <property type="entry name" value="OAT_like"/>
    <property type="match status" value="1"/>
</dbReference>
<dbReference type="Proteomes" id="UP000199320">
    <property type="component" value="Unassembled WGS sequence"/>
</dbReference>
<dbReference type="GO" id="GO:0030170">
    <property type="term" value="F:pyridoxal phosphate binding"/>
    <property type="evidence" value="ECO:0007669"/>
    <property type="project" value="InterPro"/>
</dbReference>
<dbReference type="InterPro" id="IPR015421">
    <property type="entry name" value="PyrdxlP-dep_Trfase_major"/>
</dbReference>
<sequence length="460" mass="49310">MTTGPPIDELHFADAPSVDAVPGPQTQALLEKQREIDSSAVAYPEDIPIAFEDGKGATVRDADGNTYIDLFAGIGVLNVGHANPYVLEAVHEQADKFVHTVDFPTEARLELIEKLDEIAPDGLQGQNKVVFGGPTGSDAIEASIKLAKYNTGGDGLIAFRGAYHGATTGAMSVTSNKAFKERYTPLLPDVVHAPYPDPFRQDKSPDEAVNHALEEVQAIVEDPYGGLANPAGIIVEPIQGEGGIVTPPEGFLQGLRDIADDNDVVLVFDEIQSGLGRTGKWWASDWEGVAPDAMTSAKALGGVGFPLSATMYHEDLDTWGSGDHAGTYRGHVVGMRAGIRAIEYIQDHDLLAHARDLGEYIRGRLREAAAETDRLADVRGKGLFIGAEFIDTDGHPDGDLVDAIQQYCFERGVLVWTAGRHGNVLRLLPPLVLTHELAETALDIIVAVIEELTAEATQTV</sequence>
<reference evidence="8 9" key="2">
    <citation type="submission" date="2016-10" db="EMBL/GenBank/DDBJ databases">
        <authorList>
            <person name="Varghese N."/>
            <person name="Submissions S."/>
        </authorList>
    </citation>
    <scope>NUCLEOTIDE SEQUENCE [LARGE SCALE GENOMIC DNA]</scope>
    <source>
        <strain evidence="6 9">CDM_1</strain>
        <strain evidence="8">CDM_6</strain>
    </source>
</reference>
<dbReference type="PIRSF" id="PIRSF000521">
    <property type="entry name" value="Transaminase_4ab_Lys_Orn"/>
    <property type="match status" value="1"/>
</dbReference>
<dbReference type="OrthoDB" id="6534at2157"/>
<accession>A0A1G6I896</accession>
<dbReference type="EMBL" id="FOIC01000002">
    <property type="protein sequence ID" value="SES88067.1"/>
    <property type="molecule type" value="Genomic_DNA"/>
</dbReference>
<keyword evidence="8" id="KW-1185">Reference proteome</keyword>
<dbReference type="InterPro" id="IPR015424">
    <property type="entry name" value="PyrdxlP-dep_Trfase"/>
</dbReference>
<dbReference type="PROSITE" id="PS00600">
    <property type="entry name" value="AA_TRANSFER_CLASS_3"/>
    <property type="match status" value="1"/>
</dbReference>
<dbReference type="InterPro" id="IPR005814">
    <property type="entry name" value="Aminotrans_3"/>
</dbReference>
<dbReference type="InterPro" id="IPR015422">
    <property type="entry name" value="PyrdxlP-dep_Trfase_small"/>
</dbReference>
<dbReference type="GO" id="GO:0008483">
    <property type="term" value="F:transaminase activity"/>
    <property type="evidence" value="ECO:0007669"/>
    <property type="project" value="UniProtKB-KW"/>
</dbReference>
<gene>
    <name evidence="7" type="ORF">SAMN04488694_102201</name>
    <name evidence="6" type="ORF">SAMN05192552_1001148</name>
</gene>
<keyword evidence="3 6" id="KW-0808">Transferase</keyword>
<evidence type="ECO:0000313" key="7">
    <source>
        <dbReference type="EMBL" id="SES88067.1"/>
    </source>
</evidence>
<dbReference type="EMBL" id="FMZP01000001">
    <property type="protein sequence ID" value="SDC01966.1"/>
    <property type="molecule type" value="Genomic_DNA"/>
</dbReference>
<dbReference type="Proteomes" id="UP000324021">
    <property type="component" value="Unassembled WGS sequence"/>
</dbReference>
<evidence type="ECO:0000313" key="9">
    <source>
        <dbReference type="Proteomes" id="UP000324021"/>
    </source>
</evidence>
<dbReference type="RefSeq" id="WP_092929828.1">
    <property type="nucleotide sequence ID" value="NZ_FMZP01000001.1"/>
</dbReference>
<evidence type="ECO:0000256" key="1">
    <source>
        <dbReference type="ARBA" id="ARBA00001933"/>
    </source>
</evidence>
<evidence type="ECO:0000256" key="3">
    <source>
        <dbReference type="ARBA" id="ARBA00022679"/>
    </source>
</evidence>
<dbReference type="Pfam" id="PF00202">
    <property type="entry name" value="Aminotran_3"/>
    <property type="match status" value="1"/>
</dbReference>
<dbReference type="InterPro" id="IPR050103">
    <property type="entry name" value="Class-III_PLP-dep_AT"/>
</dbReference>
<organism evidence="6 9">
    <name type="scientific">Natrinema hispanicum</name>
    <dbReference type="NCBI Taxonomy" id="392421"/>
    <lineage>
        <taxon>Archaea</taxon>
        <taxon>Methanobacteriati</taxon>
        <taxon>Methanobacteriota</taxon>
        <taxon>Stenosarchaea group</taxon>
        <taxon>Halobacteria</taxon>
        <taxon>Halobacteriales</taxon>
        <taxon>Natrialbaceae</taxon>
        <taxon>Natrinema</taxon>
    </lineage>
</organism>
<dbReference type="AlphaFoldDB" id="A0A1G6I896"/>
<evidence type="ECO:0000313" key="6">
    <source>
        <dbReference type="EMBL" id="SDC01966.1"/>
    </source>
</evidence>
<dbReference type="PANTHER" id="PTHR11986:SF79">
    <property type="entry name" value="ACETYLORNITHINE AMINOTRANSFERASE, MITOCHONDRIAL"/>
    <property type="match status" value="1"/>
</dbReference>
<keyword evidence="2 6" id="KW-0032">Aminotransferase</keyword>
<dbReference type="SUPFAM" id="SSF53383">
    <property type="entry name" value="PLP-dependent transferases"/>
    <property type="match status" value="1"/>
</dbReference>
<evidence type="ECO:0000256" key="2">
    <source>
        <dbReference type="ARBA" id="ARBA00022576"/>
    </source>
</evidence>
<comment type="cofactor">
    <cofactor evidence="1">
        <name>pyridoxal 5'-phosphate</name>
        <dbReference type="ChEBI" id="CHEBI:597326"/>
    </cofactor>
</comment>
<proteinExistence type="inferred from homology"/>
<evidence type="ECO:0000256" key="5">
    <source>
        <dbReference type="RuleBase" id="RU003560"/>
    </source>
</evidence>
<dbReference type="PANTHER" id="PTHR11986">
    <property type="entry name" value="AMINOTRANSFERASE CLASS III"/>
    <property type="match status" value="1"/>
</dbReference>
<reference evidence="7" key="1">
    <citation type="submission" date="2016-10" db="EMBL/GenBank/DDBJ databases">
        <authorList>
            <person name="de Groot N.N."/>
        </authorList>
    </citation>
    <scope>NUCLEOTIDE SEQUENCE [LARGE SCALE GENOMIC DNA]</scope>
    <source>
        <strain evidence="7">CDM_6</strain>
    </source>
</reference>
<name>A0A1G6I896_9EURY</name>